<proteinExistence type="inferred from homology"/>
<dbReference type="STRING" id="1097556.R4XAZ5"/>
<dbReference type="VEuPathDB" id="FungiDB:TAPDE_002882"/>
<dbReference type="InterPro" id="IPR016181">
    <property type="entry name" value="Acyl_CoA_acyltransferase"/>
</dbReference>
<reference evidence="5 6" key="1">
    <citation type="journal article" date="2013" name="MBio">
        <title>Genome sequencing of the plant pathogen Taphrina deformans, the causal agent of peach leaf curl.</title>
        <authorList>
            <person name="Cisse O.H."/>
            <person name="Almeida J.M.G.C.F."/>
            <person name="Fonseca A."/>
            <person name="Kumar A.A."/>
            <person name="Salojaervi J."/>
            <person name="Overmyer K."/>
            <person name="Hauser P.M."/>
            <person name="Pagni M."/>
        </authorList>
    </citation>
    <scope>NUCLEOTIDE SEQUENCE [LARGE SCALE GENOMIC DNA]</scope>
    <source>
        <strain evidence="6">PYCC 5710 / ATCC 11124 / CBS 356.35 / IMI 108563 / JCM 9778 / NBRC 8474</strain>
    </source>
</reference>
<keyword evidence="6" id="KW-1185">Reference proteome</keyword>
<gene>
    <name evidence="5" type="ORF">TAPDE_002882</name>
</gene>
<organism evidence="5 6">
    <name type="scientific">Taphrina deformans (strain PYCC 5710 / ATCC 11124 / CBS 356.35 / IMI 108563 / JCM 9778 / NBRC 8474)</name>
    <name type="common">Peach leaf curl fungus</name>
    <name type="synonym">Lalaria deformans</name>
    <dbReference type="NCBI Taxonomy" id="1097556"/>
    <lineage>
        <taxon>Eukaryota</taxon>
        <taxon>Fungi</taxon>
        <taxon>Dikarya</taxon>
        <taxon>Ascomycota</taxon>
        <taxon>Taphrinomycotina</taxon>
        <taxon>Taphrinomycetes</taxon>
        <taxon>Taphrinales</taxon>
        <taxon>Taphrinaceae</taxon>
        <taxon>Taphrina</taxon>
    </lineage>
</organism>
<evidence type="ECO:0000256" key="1">
    <source>
        <dbReference type="ARBA" id="ARBA00002307"/>
    </source>
</evidence>
<protein>
    <submittedName>
        <fullName evidence="5">Uncharacterized protein</fullName>
    </submittedName>
</protein>
<evidence type="ECO:0000313" key="6">
    <source>
        <dbReference type="Proteomes" id="UP000013776"/>
    </source>
</evidence>
<dbReference type="SUPFAM" id="SSF55729">
    <property type="entry name" value="Acyl-CoA N-acyltransferases (Nat)"/>
    <property type="match status" value="1"/>
</dbReference>
<comment type="function">
    <text evidence="1">Ornithine decarboxylase (ODC) antizyme protein that negatively regulates ODC activity and intracellular polyamine biosynthesis in response to increased intracellular polyamine levels. Binds to ODC monomers, inhibiting the assembly of the functional ODC homodimer, and targets the monomers for ubiquitin-independent proteolytic destruction by the 26S proteasome.</text>
</comment>
<dbReference type="Gene3D" id="3.40.630.60">
    <property type="match status" value="1"/>
</dbReference>
<evidence type="ECO:0000256" key="4">
    <source>
        <dbReference type="ARBA" id="ARBA00022758"/>
    </source>
</evidence>
<dbReference type="AlphaFoldDB" id="R4XAZ5"/>
<dbReference type="Pfam" id="PF02100">
    <property type="entry name" value="ODC_AZ"/>
    <property type="match status" value="1"/>
</dbReference>
<comment type="subunit">
    <text evidence="3">Interacts with ODC and thereby sterically blocks ODC homodimerization.</text>
</comment>
<dbReference type="GO" id="GO:0075523">
    <property type="term" value="P:viral translational frameshifting"/>
    <property type="evidence" value="ECO:0007669"/>
    <property type="project" value="UniProtKB-KW"/>
</dbReference>
<keyword evidence="4" id="KW-0688">Ribosomal frameshifting</keyword>
<evidence type="ECO:0000256" key="2">
    <source>
        <dbReference type="ARBA" id="ARBA00008796"/>
    </source>
</evidence>
<accession>R4XAZ5</accession>
<evidence type="ECO:0000256" key="3">
    <source>
        <dbReference type="ARBA" id="ARBA00011486"/>
    </source>
</evidence>
<evidence type="ECO:0000313" key="5">
    <source>
        <dbReference type="EMBL" id="CCG82744.1"/>
    </source>
</evidence>
<sequence length="202" mass="22291">MPSAHLCPPSRLSVRNPHPLLARSSATPLLVLLSIIKLARTAGHSAGGDGITYPKTCSFEQATTSSKVIRERNAFEGSREVISWYTEKLKIDKGEVLTELLIKEDGKTTMNGVLVESPIGSRDKTAYLAGDTSIELKEALVILLDLCIDCLDCQHLAFVVERTRALELLNDLKWVGFRLINPDIVIRDKAILEDYVCMGLDL</sequence>
<name>R4XAZ5_TAPDE</name>
<dbReference type="OrthoDB" id="10580365at2759"/>
<comment type="caution">
    <text evidence="5">The sequence shown here is derived from an EMBL/GenBank/DDBJ whole genome shotgun (WGS) entry which is preliminary data.</text>
</comment>
<dbReference type="Proteomes" id="UP000013776">
    <property type="component" value="Unassembled WGS sequence"/>
</dbReference>
<comment type="similarity">
    <text evidence="2">Belongs to the ODC antizyme family.</text>
</comment>
<dbReference type="InterPro" id="IPR002993">
    <property type="entry name" value="ODC_AZ"/>
</dbReference>
<dbReference type="GO" id="GO:0008073">
    <property type="term" value="F:ornithine decarboxylase inhibitor activity"/>
    <property type="evidence" value="ECO:0007669"/>
    <property type="project" value="InterPro"/>
</dbReference>
<dbReference type="InterPro" id="IPR038581">
    <property type="entry name" value="ODC_AZ_sf"/>
</dbReference>
<dbReference type="EMBL" id="CAHR02000098">
    <property type="protein sequence ID" value="CCG82744.1"/>
    <property type="molecule type" value="Genomic_DNA"/>
</dbReference>